<evidence type="ECO:0000259" key="2">
    <source>
        <dbReference type="Pfam" id="PF12697"/>
    </source>
</evidence>
<dbReference type="InterPro" id="IPR000073">
    <property type="entry name" value="AB_hydrolase_1"/>
</dbReference>
<dbReference type="PRINTS" id="PR00111">
    <property type="entry name" value="ABHYDROLASE"/>
</dbReference>
<dbReference type="PRINTS" id="PR00412">
    <property type="entry name" value="EPOXHYDRLASE"/>
</dbReference>
<protein>
    <submittedName>
        <fullName evidence="3">Alpha/beta hydrolase</fullName>
    </submittedName>
</protein>
<evidence type="ECO:0000256" key="1">
    <source>
        <dbReference type="ARBA" id="ARBA00022801"/>
    </source>
</evidence>
<dbReference type="InterPro" id="IPR029058">
    <property type="entry name" value="AB_hydrolase_fold"/>
</dbReference>
<organism evidence="3 4">
    <name type="scientific">Nocardia panacis</name>
    <dbReference type="NCBI Taxonomy" id="2340916"/>
    <lineage>
        <taxon>Bacteria</taxon>
        <taxon>Bacillati</taxon>
        <taxon>Actinomycetota</taxon>
        <taxon>Actinomycetes</taxon>
        <taxon>Mycobacteriales</taxon>
        <taxon>Nocardiaceae</taxon>
        <taxon>Nocardia</taxon>
    </lineage>
</organism>
<accession>A0A3A4KLF5</accession>
<dbReference type="GO" id="GO:0016787">
    <property type="term" value="F:hydrolase activity"/>
    <property type="evidence" value="ECO:0007669"/>
    <property type="project" value="UniProtKB-KW"/>
</dbReference>
<keyword evidence="1 3" id="KW-0378">Hydrolase</keyword>
<comment type="caution">
    <text evidence="3">The sequence shown here is derived from an EMBL/GenBank/DDBJ whole genome shotgun (WGS) entry which is preliminary data.</text>
</comment>
<reference evidence="3 4" key="1">
    <citation type="submission" date="2018-09" db="EMBL/GenBank/DDBJ databases">
        <title>YIM PH21274 draft genome.</title>
        <authorList>
            <person name="Miao C."/>
        </authorList>
    </citation>
    <scope>NUCLEOTIDE SEQUENCE [LARGE SCALE GENOMIC DNA]</scope>
    <source>
        <strain evidence="3 4">YIM PH 21724</strain>
    </source>
</reference>
<dbReference type="Proteomes" id="UP000266677">
    <property type="component" value="Unassembled WGS sequence"/>
</dbReference>
<feature type="domain" description="AB hydrolase-1" evidence="2">
    <location>
        <begin position="28"/>
        <end position="258"/>
    </location>
</feature>
<dbReference type="AlphaFoldDB" id="A0A3A4KLF5"/>
<evidence type="ECO:0000313" key="4">
    <source>
        <dbReference type="Proteomes" id="UP000266677"/>
    </source>
</evidence>
<dbReference type="Pfam" id="PF12697">
    <property type="entry name" value="Abhydrolase_6"/>
    <property type="match status" value="1"/>
</dbReference>
<dbReference type="SUPFAM" id="SSF53474">
    <property type="entry name" value="alpha/beta-Hydrolases"/>
    <property type="match status" value="1"/>
</dbReference>
<dbReference type="EMBL" id="QZFU01000018">
    <property type="protein sequence ID" value="RJO75651.1"/>
    <property type="molecule type" value="Genomic_DNA"/>
</dbReference>
<gene>
    <name evidence="3" type="ORF">D5S18_14280</name>
</gene>
<proteinExistence type="predicted"/>
<dbReference type="InterPro" id="IPR000639">
    <property type="entry name" value="Epox_hydrolase-like"/>
</dbReference>
<dbReference type="PANTHER" id="PTHR46118">
    <property type="entry name" value="PROTEIN ABHD11"/>
    <property type="match status" value="1"/>
</dbReference>
<dbReference type="OrthoDB" id="63519at2"/>
<evidence type="ECO:0000313" key="3">
    <source>
        <dbReference type="EMBL" id="RJO75651.1"/>
    </source>
</evidence>
<dbReference type="PANTHER" id="PTHR46118:SF4">
    <property type="entry name" value="PROTEIN ABHD11"/>
    <property type="match status" value="1"/>
</dbReference>
<keyword evidence="4" id="KW-1185">Reference proteome</keyword>
<dbReference type="Gene3D" id="3.40.50.1820">
    <property type="entry name" value="alpha/beta hydrolase"/>
    <property type="match status" value="1"/>
</dbReference>
<name>A0A3A4KLF5_9NOCA</name>
<sequence length="266" mass="28510">MVRVIRHTVRVNGITLAYEDFGGVGRPLVALHGSFGRGAIFARLAADLAGRVRVVAPDLRGHGHTGRAPSYTDTDFVADIAELLTALDLGPVALLGHSRGGIAAYQVAAAHPHLVSALIIEDVGPIMRTPEIATPILDVRGWPDRAPTKAALAEAIRAEGIPDPTYFMQSAIETDGHWRFLFDWADMMAVQTGGLGDWWPTWLASTCPALVLRAEHSSLLPATLAAEMVARRPDTDLVEIPNAGHWIHDDAPAAFAAAIAAFLYRP</sequence>